<keyword evidence="12" id="KW-1185">Reference proteome</keyword>
<dbReference type="Gene3D" id="1.10.8.60">
    <property type="match status" value="1"/>
</dbReference>
<evidence type="ECO:0000313" key="11">
    <source>
        <dbReference type="EMBL" id="MBS7527567.1"/>
    </source>
</evidence>
<dbReference type="RefSeq" id="WP_213237429.1">
    <property type="nucleotide sequence ID" value="NZ_JAHBCL010000022.1"/>
</dbReference>
<comment type="subcellular location">
    <subcellularLocation>
        <location evidence="6">Cytoplasm</location>
    </subcellularLocation>
</comment>
<dbReference type="InterPro" id="IPR020568">
    <property type="entry name" value="Ribosomal_Su5_D2-typ_SF"/>
</dbReference>
<dbReference type="PROSITE" id="PS51786">
    <property type="entry name" value="LON_PROTEOLYTIC"/>
    <property type="match status" value="1"/>
</dbReference>
<dbReference type="SUPFAM" id="SSF54211">
    <property type="entry name" value="Ribosomal protein S5 domain 2-like"/>
    <property type="match status" value="1"/>
</dbReference>
<dbReference type="SUPFAM" id="SSF52540">
    <property type="entry name" value="P-loop containing nucleoside triphosphate hydrolases"/>
    <property type="match status" value="1"/>
</dbReference>
<dbReference type="InterPro" id="IPR003593">
    <property type="entry name" value="AAA+_ATPase"/>
</dbReference>
<dbReference type="Gene3D" id="1.20.58.1480">
    <property type="match status" value="1"/>
</dbReference>
<dbReference type="SMART" id="SM00382">
    <property type="entry name" value="AAA"/>
    <property type="match status" value="1"/>
</dbReference>
<dbReference type="Pfam" id="PF05362">
    <property type="entry name" value="Lon_C"/>
    <property type="match status" value="1"/>
</dbReference>
<dbReference type="Pfam" id="PF00004">
    <property type="entry name" value="AAA"/>
    <property type="match status" value="1"/>
</dbReference>
<dbReference type="SMART" id="SM00464">
    <property type="entry name" value="LON"/>
    <property type="match status" value="1"/>
</dbReference>
<dbReference type="GO" id="GO:0004252">
    <property type="term" value="F:serine-type endopeptidase activity"/>
    <property type="evidence" value="ECO:0007669"/>
    <property type="project" value="UniProtKB-EC"/>
</dbReference>
<evidence type="ECO:0000256" key="5">
    <source>
        <dbReference type="ARBA" id="ARBA00022840"/>
    </source>
</evidence>
<feature type="active site" evidence="7">
    <location>
        <position position="720"/>
    </location>
</feature>
<dbReference type="Pfam" id="PF02190">
    <property type="entry name" value="LON_substr_bdg"/>
    <property type="match status" value="1"/>
</dbReference>
<dbReference type="InterPro" id="IPR003111">
    <property type="entry name" value="Lon_prtase_N"/>
</dbReference>
<proteinExistence type="inferred from homology"/>
<dbReference type="EMBL" id="JAHBCL010000022">
    <property type="protein sequence ID" value="MBS7527567.1"/>
    <property type="molecule type" value="Genomic_DNA"/>
</dbReference>
<keyword evidence="2 6" id="KW-0547">Nucleotide-binding</keyword>
<comment type="subunit">
    <text evidence="6">Homohexamer. Organized in a ring with a central cavity.</text>
</comment>
<evidence type="ECO:0000256" key="7">
    <source>
        <dbReference type="PROSITE-ProRule" id="PRU01122"/>
    </source>
</evidence>
<feature type="domain" description="Lon N-terminal" evidence="10">
    <location>
        <begin position="10"/>
        <end position="203"/>
    </location>
</feature>
<evidence type="ECO:0000259" key="10">
    <source>
        <dbReference type="PROSITE" id="PS51787"/>
    </source>
</evidence>
<comment type="similarity">
    <text evidence="6 7 8">Belongs to the peptidase S16 family.</text>
</comment>
<evidence type="ECO:0000259" key="9">
    <source>
        <dbReference type="PROSITE" id="PS51786"/>
    </source>
</evidence>
<dbReference type="InterPro" id="IPR004815">
    <property type="entry name" value="Lon_bac/euk-typ"/>
</dbReference>
<dbReference type="NCBIfam" id="TIGR00763">
    <property type="entry name" value="lon"/>
    <property type="match status" value="1"/>
</dbReference>
<evidence type="ECO:0000256" key="3">
    <source>
        <dbReference type="ARBA" id="ARBA00022801"/>
    </source>
</evidence>
<dbReference type="InterPro" id="IPR008269">
    <property type="entry name" value="Lon_proteolytic"/>
</dbReference>
<evidence type="ECO:0000256" key="6">
    <source>
        <dbReference type="PIRNR" id="PIRNR001174"/>
    </source>
</evidence>
<dbReference type="Gene3D" id="3.30.230.10">
    <property type="match status" value="1"/>
</dbReference>
<dbReference type="Gene3D" id="3.40.50.300">
    <property type="entry name" value="P-loop containing nucleotide triphosphate hydrolases"/>
    <property type="match status" value="1"/>
</dbReference>
<dbReference type="InterPro" id="IPR014721">
    <property type="entry name" value="Ribsml_uS5_D2-typ_fold_subgr"/>
</dbReference>
<feature type="active site" evidence="7">
    <location>
        <position position="677"/>
    </location>
</feature>
<dbReference type="PROSITE" id="PS01046">
    <property type="entry name" value="LON_SER"/>
    <property type="match status" value="1"/>
</dbReference>
<keyword evidence="1 6" id="KW-0645">Protease</keyword>
<dbReference type="PIRSF" id="PIRSF001174">
    <property type="entry name" value="Lon_proteas"/>
    <property type="match status" value="1"/>
</dbReference>
<dbReference type="Proteomes" id="UP000746471">
    <property type="component" value="Unassembled WGS sequence"/>
</dbReference>
<dbReference type="SUPFAM" id="SSF88697">
    <property type="entry name" value="PUA domain-like"/>
    <property type="match status" value="1"/>
</dbReference>
<sequence length="795" mass="88831">MYGDQEKRILNVLGISDIVLFKGNEITIKIRREAGHNLEQRLVEDQMMALGISVKEAKESQSYEIKDFYKSGVLMEVKNIRYENDFYVLNIKALEKVRVERFYEEAGELMAEYDISPDVNDLEGAPLAELLKHIKGLVKDISIYFKGSEPFLQYIEEINDIELLAGVLLQYMNLTMEEKYQIFETHSHSEKGLKLIDALMKQKELFAFQKEMADKFSTEANKNYRKAFLREQLRAIQEELNEDAPSSNKKDYREMIENSTMPEEVQKIALDEVAKLDGLSPQSAERNVVINYLDLLVNLPWGKFKAPEIDIESARELLESQHYGLKEVKDRIIQHLAVLKLKKEKQGSILLLVGPPGTGKTSLGKSIAEALGRPYVRMSLGGVRDEAEVRGHRRTYVAALPGRIIQGMKKAKQTNPIFVLDEIDKLQVANSGDPASALLEVLDPEQNSTFQDHYLEVPYDLSDVFFIATANSLRGIPGPLLDRMEVIEVSSYTNNEKFHIAKNHLIPEVLEDHGLTRHELEITDEALKQVIDVYTREAGVRNLKRQIASLARAASEKIVLHAVELPYRVQSAELETLLGHPIARHDVIGKENVPGVVTGLAWTPVGGEILFIEGSFMPGGGQLILTGKLGDVMKESARISLSLVKSRLAVQTAGFEFGKRDLHIHVPSGAVPKDGPSAGVALFTAISSLVLGRKVPSDFAMTGEVTLRGSVMPVGGIKEKIIAAHRAGVKRVIIPKENEKDLTDVPKEVVEALTFYPVENIEAVVKLIFDIDLPDANFVEQQLWQSAEGGMHMPS</sequence>
<keyword evidence="5 6" id="KW-0067">ATP-binding</keyword>
<evidence type="ECO:0000256" key="4">
    <source>
        <dbReference type="ARBA" id="ARBA00022825"/>
    </source>
</evidence>
<organism evidence="11 12">
    <name type="scientific">Fusibacter paucivorans</name>
    <dbReference type="NCBI Taxonomy" id="76009"/>
    <lineage>
        <taxon>Bacteria</taxon>
        <taxon>Bacillati</taxon>
        <taxon>Bacillota</taxon>
        <taxon>Clostridia</taxon>
        <taxon>Eubacteriales</taxon>
        <taxon>Eubacteriales Family XII. Incertae Sedis</taxon>
        <taxon>Fusibacter</taxon>
    </lineage>
</organism>
<dbReference type="InterPro" id="IPR046336">
    <property type="entry name" value="Lon_prtase_N_sf"/>
</dbReference>
<name>A0ABS5PU64_9FIRM</name>
<dbReference type="InterPro" id="IPR003959">
    <property type="entry name" value="ATPase_AAA_core"/>
</dbReference>
<dbReference type="InterPro" id="IPR054594">
    <property type="entry name" value="Lon_lid"/>
</dbReference>
<comment type="caution">
    <text evidence="11">The sequence shown here is derived from an EMBL/GenBank/DDBJ whole genome shotgun (WGS) entry which is preliminary data.</text>
</comment>
<dbReference type="Gene3D" id="2.30.130.40">
    <property type="entry name" value="LON domain-like"/>
    <property type="match status" value="1"/>
</dbReference>
<protein>
    <recommendedName>
        <fullName evidence="6">Lon protease</fullName>
        <ecNumber evidence="6">3.4.21.53</ecNumber>
    </recommendedName>
</protein>
<evidence type="ECO:0000256" key="1">
    <source>
        <dbReference type="ARBA" id="ARBA00022670"/>
    </source>
</evidence>
<dbReference type="Gene3D" id="1.20.5.5270">
    <property type="match status" value="1"/>
</dbReference>
<dbReference type="EC" id="3.4.21.53" evidence="6"/>
<dbReference type="InterPro" id="IPR027417">
    <property type="entry name" value="P-loop_NTPase"/>
</dbReference>
<comment type="catalytic activity">
    <reaction evidence="6 7">
        <text>Hydrolysis of proteins in presence of ATP.</text>
        <dbReference type="EC" id="3.4.21.53"/>
    </reaction>
</comment>
<keyword evidence="3 6" id="KW-0378">Hydrolase</keyword>
<dbReference type="PROSITE" id="PS51787">
    <property type="entry name" value="LON_N"/>
    <property type="match status" value="1"/>
</dbReference>
<dbReference type="CDD" id="cd19500">
    <property type="entry name" value="RecA-like_Lon"/>
    <property type="match status" value="1"/>
</dbReference>
<dbReference type="PANTHER" id="PTHR10046">
    <property type="entry name" value="ATP DEPENDENT LON PROTEASE FAMILY MEMBER"/>
    <property type="match status" value="1"/>
</dbReference>
<dbReference type="InterPro" id="IPR027065">
    <property type="entry name" value="Lon_Prtase"/>
</dbReference>
<accession>A0ABS5PU64</accession>
<evidence type="ECO:0000313" key="12">
    <source>
        <dbReference type="Proteomes" id="UP000746471"/>
    </source>
</evidence>
<gene>
    <name evidence="11" type="primary">lon</name>
    <name evidence="11" type="ORF">KHM83_12855</name>
</gene>
<dbReference type="PRINTS" id="PR00830">
    <property type="entry name" value="ENDOLAPTASE"/>
</dbReference>
<dbReference type="Pfam" id="PF22667">
    <property type="entry name" value="Lon_lid"/>
    <property type="match status" value="1"/>
</dbReference>
<keyword evidence="4 6" id="KW-0720">Serine protease</keyword>
<feature type="domain" description="Lon proteolytic" evidence="9">
    <location>
        <begin position="591"/>
        <end position="771"/>
    </location>
</feature>
<evidence type="ECO:0000256" key="8">
    <source>
        <dbReference type="RuleBase" id="RU000591"/>
    </source>
</evidence>
<dbReference type="InterPro" id="IPR015947">
    <property type="entry name" value="PUA-like_sf"/>
</dbReference>
<reference evidence="11 12" key="1">
    <citation type="submission" date="2021-05" db="EMBL/GenBank/DDBJ databases">
        <title>Fusibacter ferrireducens sp. nov., an anaerobic, sulfur- and Fe-reducing bacterium isolated from the mangrove sediment.</title>
        <authorList>
            <person name="Qiu D."/>
        </authorList>
    </citation>
    <scope>NUCLEOTIDE SEQUENCE [LARGE SCALE GENOMIC DNA]</scope>
    <source>
        <strain evidence="11 12">DSM 12116</strain>
    </source>
</reference>
<evidence type="ECO:0000256" key="2">
    <source>
        <dbReference type="ARBA" id="ARBA00022741"/>
    </source>
</evidence>
<keyword evidence="6" id="KW-0963">Cytoplasm</keyword>
<dbReference type="InterPro" id="IPR008268">
    <property type="entry name" value="Peptidase_S16_AS"/>
</dbReference>